<evidence type="ECO:0000256" key="2">
    <source>
        <dbReference type="ARBA" id="ARBA00022771"/>
    </source>
</evidence>
<dbReference type="Pfam" id="PF00105">
    <property type="entry name" value="zf-C4"/>
    <property type="match status" value="1"/>
</dbReference>
<dbReference type="InterPro" id="IPR013088">
    <property type="entry name" value="Znf_NHR/GATA"/>
</dbReference>
<feature type="domain" description="Nuclear receptor" evidence="10">
    <location>
        <begin position="196"/>
        <end position="273"/>
    </location>
</feature>
<dbReference type="SUPFAM" id="SSF48508">
    <property type="entry name" value="Nuclear receptor ligand-binding domain"/>
    <property type="match status" value="1"/>
</dbReference>
<evidence type="ECO:0000313" key="12">
    <source>
        <dbReference type="EMBL" id="KAK4291948.1"/>
    </source>
</evidence>
<gene>
    <name evidence="12" type="ORF">Pmani_035246</name>
</gene>
<evidence type="ECO:0000256" key="1">
    <source>
        <dbReference type="ARBA" id="ARBA00022723"/>
    </source>
</evidence>
<protein>
    <submittedName>
        <fullName evidence="12">Uncharacterized protein</fullName>
    </submittedName>
</protein>
<dbReference type="GO" id="GO:0045944">
    <property type="term" value="P:positive regulation of transcription by RNA polymerase II"/>
    <property type="evidence" value="ECO:0007669"/>
    <property type="project" value="TreeGrafter"/>
</dbReference>
<dbReference type="Gene3D" id="1.10.565.10">
    <property type="entry name" value="Retinoid X Receptor"/>
    <property type="match status" value="1"/>
</dbReference>
<dbReference type="PROSITE" id="PS00031">
    <property type="entry name" value="NUCLEAR_REC_DBD_1"/>
    <property type="match status" value="1"/>
</dbReference>
<accession>A0AAE1TND7</accession>
<dbReference type="InterPro" id="IPR035500">
    <property type="entry name" value="NHR-like_dom_sf"/>
</dbReference>
<feature type="region of interest" description="Disordered" evidence="9">
    <location>
        <begin position="139"/>
        <end position="190"/>
    </location>
</feature>
<dbReference type="GO" id="GO:0000978">
    <property type="term" value="F:RNA polymerase II cis-regulatory region sequence-specific DNA binding"/>
    <property type="evidence" value="ECO:0007669"/>
    <property type="project" value="TreeGrafter"/>
</dbReference>
<organism evidence="12 13">
    <name type="scientific">Petrolisthes manimaculis</name>
    <dbReference type="NCBI Taxonomy" id="1843537"/>
    <lineage>
        <taxon>Eukaryota</taxon>
        <taxon>Metazoa</taxon>
        <taxon>Ecdysozoa</taxon>
        <taxon>Arthropoda</taxon>
        <taxon>Crustacea</taxon>
        <taxon>Multicrustacea</taxon>
        <taxon>Malacostraca</taxon>
        <taxon>Eumalacostraca</taxon>
        <taxon>Eucarida</taxon>
        <taxon>Decapoda</taxon>
        <taxon>Pleocyemata</taxon>
        <taxon>Anomura</taxon>
        <taxon>Galatheoidea</taxon>
        <taxon>Porcellanidae</taxon>
        <taxon>Petrolisthes</taxon>
    </lineage>
</organism>
<dbReference type="InterPro" id="IPR000536">
    <property type="entry name" value="Nucl_hrmn_rcpt_lig-bd"/>
</dbReference>
<dbReference type="PANTHER" id="PTHR24082">
    <property type="entry name" value="NUCLEAR HORMONE RECEPTOR"/>
    <property type="match status" value="1"/>
</dbReference>
<keyword evidence="13" id="KW-1185">Reference proteome</keyword>
<dbReference type="PRINTS" id="PR00047">
    <property type="entry name" value="STROIDFINGER"/>
</dbReference>
<dbReference type="GO" id="GO:0000122">
    <property type="term" value="P:negative regulation of transcription by RNA polymerase II"/>
    <property type="evidence" value="ECO:0007669"/>
    <property type="project" value="TreeGrafter"/>
</dbReference>
<evidence type="ECO:0000256" key="7">
    <source>
        <dbReference type="ARBA" id="ARBA00023170"/>
    </source>
</evidence>
<feature type="region of interest" description="Disordered" evidence="9">
    <location>
        <begin position="573"/>
        <end position="594"/>
    </location>
</feature>
<evidence type="ECO:0000259" key="11">
    <source>
        <dbReference type="PROSITE" id="PS51843"/>
    </source>
</evidence>
<dbReference type="AlphaFoldDB" id="A0AAE1TND7"/>
<evidence type="ECO:0000313" key="13">
    <source>
        <dbReference type="Proteomes" id="UP001292094"/>
    </source>
</evidence>
<dbReference type="GO" id="GO:0008270">
    <property type="term" value="F:zinc ion binding"/>
    <property type="evidence" value="ECO:0007669"/>
    <property type="project" value="UniProtKB-KW"/>
</dbReference>
<evidence type="ECO:0000256" key="3">
    <source>
        <dbReference type="ARBA" id="ARBA00022833"/>
    </source>
</evidence>
<dbReference type="Gene3D" id="3.30.50.10">
    <property type="entry name" value="Erythroid Transcription Factor GATA-1, subunit A"/>
    <property type="match status" value="1"/>
</dbReference>
<keyword evidence="5" id="KW-0238">DNA-binding</keyword>
<dbReference type="InterPro" id="IPR001628">
    <property type="entry name" value="Znf_hrmn_rcpt"/>
</dbReference>
<dbReference type="GO" id="GO:0030154">
    <property type="term" value="P:cell differentiation"/>
    <property type="evidence" value="ECO:0007669"/>
    <property type="project" value="TreeGrafter"/>
</dbReference>
<evidence type="ECO:0000256" key="6">
    <source>
        <dbReference type="ARBA" id="ARBA00023163"/>
    </source>
</evidence>
<keyword evidence="7" id="KW-0675">Receptor</keyword>
<name>A0AAE1TND7_9EUCA</name>
<dbReference type="SMART" id="SM00399">
    <property type="entry name" value="ZnF_C4"/>
    <property type="match status" value="1"/>
</dbReference>
<feature type="domain" description="NR LBD" evidence="11">
    <location>
        <begin position="311"/>
        <end position="542"/>
    </location>
</feature>
<reference evidence="12" key="1">
    <citation type="submission" date="2023-11" db="EMBL/GenBank/DDBJ databases">
        <title>Genome assemblies of two species of porcelain crab, Petrolisthes cinctipes and Petrolisthes manimaculis (Anomura: Porcellanidae).</title>
        <authorList>
            <person name="Angst P."/>
        </authorList>
    </citation>
    <scope>NUCLEOTIDE SEQUENCE</scope>
    <source>
        <strain evidence="12">PB745_02</strain>
        <tissue evidence="12">Gill</tissue>
    </source>
</reference>
<evidence type="ECO:0000256" key="9">
    <source>
        <dbReference type="SAM" id="MobiDB-lite"/>
    </source>
</evidence>
<keyword evidence="2" id="KW-0863">Zinc-finger</keyword>
<dbReference type="GO" id="GO:0004879">
    <property type="term" value="F:nuclear receptor activity"/>
    <property type="evidence" value="ECO:0007669"/>
    <property type="project" value="TreeGrafter"/>
</dbReference>
<dbReference type="PROSITE" id="PS51030">
    <property type="entry name" value="NUCLEAR_REC_DBD_2"/>
    <property type="match status" value="1"/>
</dbReference>
<dbReference type="SUPFAM" id="SSF57716">
    <property type="entry name" value="Glucocorticoid receptor-like (DNA-binding domain)"/>
    <property type="match status" value="1"/>
</dbReference>
<comment type="caution">
    <text evidence="12">The sequence shown here is derived from an EMBL/GenBank/DDBJ whole genome shotgun (WGS) entry which is preliminary data.</text>
</comment>
<feature type="compositionally biased region" description="Polar residues" evidence="9">
    <location>
        <begin position="143"/>
        <end position="166"/>
    </location>
</feature>
<dbReference type="Proteomes" id="UP001292094">
    <property type="component" value="Unassembled WGS sequence"/>
</dbReference>
<dbReference type="EMBL" id="JAWZYT010004999">
    <property type="protein sequence ID" value="KAK4291948.1"/>
    <property type="molecule type" value="Genomic_DNA"/>
</dbReference>
<keyword evidence="6" id="KW-0804">Transcription</keyword>
<dbReference type="PANTHER" id="PTHR24082:SF482">
    <property type="entry name" value="NUCLEAR RECEPTOR"/>
    <property type="match status" value="1"/>
</dbReference>
<proteinExistence type="predicted"/>
<keyword evidence="3" id="KW-0862">Zinc</keyword>
<keyword evidence="8" id="KW-0539">Nucleus</keyword>
<dbReference type="PROSITE" id="PS51843">
    <property type="entry name" value="NR_LBD"/>
    <property type="match status" value="1"/>
</dbReference>
<evidence type="ECO:0000259" key="10">
    <source>
        <dbReference type="PROSITE" id="PS51030"/>
    </source>
</evidence>
<evidence type="ECO:0000256" key="5">
    <source>
        <dbReference type="ARBA" id="ARBA00023125"/>
    </source>
</evidence>
<dbReference type="InterPro" id="IPR050234">
    <property type="entry name" value="Nuclear_hormone_rcpt_NR1"/>
</dbReference>
<keyword evidence="1" id="KW-0479">Metal-binding</keyword>
<keyword evidence="4" id="KW-0805">Transcription regulation</keyword>
<sequence length="743" mass="84946">MEGHNNSLPSFPSTTYWYDAHTSVGSSLYPTTETLDLPFKTQQQQQQQVETKLTDSEERESLEWWTNDGLCISNEQRTHDAQYWGGHMVKRGYVPSYECSGSETEMEESGAIMVPMNSNPGEPDFMTSRDMMRLDQDDRSMCCDSTSSQTFSPASNTSDTNSSGKKTSPEPFMVPDEQKRSLKRQKKEVKDKAKEDKRCGVCGDAARSMHFGGMACDSCKAFFRRSVQSGAYKTFQCPENENCPISKQNRKVCQYCRFKKSQENGMEISWVMSETDRMVLWKNRLAKQRHIQEEKVKEKMYGDLPRSLDPGEADTLKNLAALQEETFSSIPYPEDCFGDSVEALANLFVCICKKLGMFFNKVEDFQTVSRLDQSLLLKNGIGMSIYLHGVYMYDPEKQMWPAESNREAFKIPPISMGTLRKFSVLPEAFNAIMKFYNKYAREMKDEIILALICVVAFFQPDDPQFQNSKQIQDIQLKYLELLRHYLLAKEGETGVKVTFPKLLVGLADVKEILEFHSKVDIKPTINHQQVATQTSVKYPLSAVNDLFQKACQGLLPEFSSVLSSAEKKQPLWQQSMSKTVGRRKRPSASTPIVRGDQFYHPITNHVFGRDPRTDMIITNPWEQLRKGVQMQKFQTAQISEVGLNREYKKNSKDWKKELERTDSTSNVPAIYHSNNTQLQSTSSSNYHTKHLSHFDPSDRKKAMEVLCNVLQHVSCQDSDHVLRSLKQNLSPHLLTDLAHKLSS</sequence>
<evidence type="ECO:0000256" key="8">
    <source>
        <dbReference type="ARBA" id="ARBA00023242"/>
    </source>
</evidence>
<evidence type="ECO:0000256" key="4">
    <source>
        <dbReference type="ARBA" id="ARBA00023015"/>
    </source>
</evidence>